<organism evidence="5 6">
    <name type="scientific">Actinacidiphila oryziradicis</name>
    <dbReference type="NCBI Taxonomy" id="2571141"/>
    <lineage>
        <taxon>Bacteria</taxon>
        <taxon>Bacillati</taxon>
        <taxon>Actinomycetota</taxon>
        <taxon>Actinomycetes</taxon>
        <taxon>Kitasatosporales</taxon>
        <taxon>Streptomycetaceae</taxon>
        <taxon>Actinacidiphila</taxon>
    </lineage>
</organism>
<feature type="transmembrane region" description="Helical" evidence="2">
    <location>
        <begin position="296"/>
        <end position="315"/>
    </location>
</feature>
<dbReference type="EMBL" id="SUMC01000033">
    <property type="protein sequence ID" value="TKA08196.1"/>
    <property type="molecule type" value="Genomic_DNA"/>
</dbReference>
<feature type="transmembrane region" description="Helical" evidence="2">
    <location>
        <begin position="327"/>
        <end position="349"/>
    </location>
</feature>
<feature type="transmembrane region" description="Helical" evidence="2">
    <location>
        <begin position="32"/>
        <end position="52"/>
    </location>
</feature>
<dbReference type="OrthoDB" id="4966979at2"/>
<dbReference type="Pfam" id="PF07786">
    <property type="entry name" value="HGSNAT_cat"/>
    <property type="match status" value="1"/>
</dbReference>
<feature type="region of interest" description="Disordered" evidence="1">
    <location>
        <begin position="1"/>
        <end position="20"/>
    </location>
</feature>
<feature type="domain" description="DUF418" evidence="3">
    <location>
        <begin position="293"/>
        <end position="393"/>
    </location>
</feature>
<evidence type="ECO:0000259" key="4">
    <source>
        <dbReference type="Pfam" id="PF07786"/>
    </source>
</evidence>
<evidence type="ECO:0000256" key="1">
    <source>
        <dbReference type="SAM" id="MobiDB-lite"/>
    </source>
</evidence>
<keyword evidence="2" id="KW-0472">Membrane</keyword>
<evidence type="ECO:0000313" key="6">
    <source>
        <dbReference type="Proteomes" id="UP000305778"/>
    </source>
</evidence>
<sequence length="404" mass="42117">MTQITTPSPSPALGQLSEDAARTPRQAATGRLVGVDLARGLAVFGMFAAHVGPDPSRGGVTGYLMELCYGRSSALFAVLAGVTLVIIAGRRTPRTGRDGRQACGKIVIRSLILLALGTALSMTGTSIDVILAYYGLCFLLALPFARLRANTLAAVAAVWALAGPQLLYAIQTQLHGSGWAQTIAAHDPVARLSGEDGVLELLFTGDYPALAWMPFVLAGMALGRLDLASAAVRIRLAVLGPALALLGYGGSWLAFRLFPGIVASTGAPQAWWSDTGGSPTGNTPAWLLVASPHSETTLSILGNTGIAVTVVVAALAAMDHCPRLRRFAAPVIAVGSMSLTAYVLHIAAIGALGTEELPDNSALPVLLAFIVTVMILAFTWSRFFQRGPLEHLLAGATKLARHIQ</sequence>
<reference evidence="5 6" key="1">
    <citation type="submission" date="2019-04" db="EMBL/GenBank/DDBJ databases">
        <title>Streptomyces oryziradicis sp. nov., a novel actinomycete isolated from rhizosphere soil of rice (Oryza sativa L.).</title>
        <authorList>
            <person name="Li C."/>
        </authorList>
    </citation>
    <scope>NUCLEOTIDE SEQUENCE [LARGE SCALE GENOMIC DNA]</scope>
    <source>
        <strain evidence="5 6">NEAU-C40</strain>
    </source>
</reference>
<comment type="caution">
    <text evidence="5">The sequence shown here is derived from an EMBL/GenBank/DDBJ whole genome shotgun (WGS) entry which is preliminary data.</text>
</comment>
<dbReference type="AlphaFoldDB" id="A0A4U0SFF0"/>
<dbReference type="Pfam" id="PF04235">
    <property type="entry name" value="DUF418"/>
    <property type="match status" value="1"/>
</dbReference>
<keyword evidence="2" id="KW-1133">Transmembrane helix</keyword>
<dbReference type="PANTHER" id="PTHR30590">
    <property type="entry name" value="INNER MEMBRANE PROTEIN"/>
    <property type="match status" value="1"/>
</dbReference>
<dbReference type="RefSeq" id="WP_136726974.1">
    <property type="nucleotide sequence ID" value="NZ_SUMC01000033.1"/>
</dbReference>
<dbReference type="InterPro" id="IPR052529">
    <property type="entry name" value="Bact_Transport_Assoc"/>
</dbReference>
<feature type="transmembrane region" description="Helical" evidence="2">
    <location>
        <begin position="72"/>
        <end position="90"/>
    </location>
</feature>
<gene>
    <name evidence="5" type="ORF">FCI23_29425</name>
</gene>
<feature type="domain" description="Heparan-alpha-glucosaminide N-acetyltransferase catalytic" evidence="4">
    <location>
        <begin position="31"/>
        <end position="233"/>
    </location>
</feature>
<accession>A0A4U0SFF0</accession>
<evidence type="ECO:0000313" key="5">
    <source>
        <dbReference type="EMBL" id="TKA08196.1"/>
    </source>
</evidence>
<dbReference type="InterPro" id="IPR012429">
    <property type="entry name" value="HGSNAT_cat"/>
</dbReference>
<dbReference type="InterPro" id="IPR007349">
    <property type="entry name" value="DUF418"/>
</dbReference>
<dbReference type="PANTHER" id="PTHR30590:SF3">
    <property type="entry name" value="HYPOTHETICAL MEMBRANE SPANNING PROTEIN"/>
    <property type="match status" value="1"/>
</dbReference>
<evidence type="ECO:0000256" key="2">
    <source>
        <dbReference type="SAM" id="Phobius"/>
    </source>
</evidence>
<evidence type="ECO:0000259" key="3">
    <source>
        <dbReference type="Pfam" id="PF04235"/>
    </source>
</evidence>
<keyword evidence="2" id="KW-0812">Transmembrane</keyword>
<keyword evidence="6" id="KW-1185">Reference proteome</keyword>
<feature type="transmembrane region" description="Helical" evidence="2">
    <location>
        <begin position="234"/>
        <end position="255"/>
    </location>
</feature>
<feature type="transmembrane region" description="Helical" evidence="2">
    <location>
        <begin position="209"/>
        <end position="227"/>
    </location>
</feature>
<proteinExistence type="predicted"/>
<protein>
    <submittedName>
        <fullName evidence="5">DUF1624 domain-containing protein</fullName>
    </submittedName>
</protein>
<dbReference type="Proteomes" id="UP000305778">
    <property type="component" value="Unassembled WGS sequence"/>
</dbReference>
<feature type="transmembrane region" description="Helical" evidence="2">
    <location>
        <begin position="361"/>
        <end position="380"/>
    </location>
</feature>
<name>A0A4U0SFF0_9ACTN</name>